<comment type="caution">
    <text evidence="1">The sequence shown here is derived from an EMBL/GenBank/DDBJ whole genome shotgun (WGS) entry which is preliminary data.</text>
</comment>
<keyword evidence="2" id="KW-1185">Reference proteome</keyword>
<dbReference type="Proteomes" id="UP000276133">
    <property type="component" value="Unassembled WGS sequence"/>
</dbReference>
<dbReference type="EMBL" id="REGN01001844">
    <property type="protein sequence ID" value="RNA32118.1"/>
    <property type="molecule type" value="Genomic_DNA"/>
</dbReference>
<evidence type="ECO:0000313" key="2">
    <source>
        <dbReference type="Proteomes" id="UP000276133"/>
    </source>
</evidence>
<dbReference type="AlphaFoldDB" id="A0A3M7S952"/>
<organism evidence="1 2">
    <name type="scientific">Brachionus plicatilis</name>
    <name type="common">Marine rotifer</name>
    <name type="synonym">Brachionus muelleri</name>
    <dbReference type="NCBI Taxonomy" id="10195"/>
    <lineage>
        <taxon>Eukaryota</taxon>
        <taxon>Metazoa</taxon>
        <taxon>Spiralia</taxon>
        <taxon>Gnathifera</taxon>
        <taxon>Rotifera</taxon>
        <taxon>Eurotatoria</taxon>
        <taxon>Monogononta</taxon>
        <taxon>Pseudotrocha</taxon>
        <taxon>Ploima</taxon>
        <taxon>Brachionidae</taxon>
        <taxon>Brachionus</taxon>
    </lineage>
</organism>
<name>A0A3M7S952_BRAPC</name>
<protein>
    <submittedName>
        <fullName evidence="1">Uncharacterized protein</fullName>
    </submittedName>
</protein>
<sequence length="89" mass="10561">MSDHMRIPTQCQCQTDLSCWSTGISFSILILIFKKFKEEKFFYKMALFWFKISFVNATWCNIQSCIYCQSLLMMCKFSAKCTTLEHIEI</sequence>
<reference evidence="1 2" key="1">
    <citation type="journal article" date="2018" name="Sci. Rep.">
        <title>Genomic signatures of local adaptation to the degree of environmental predictability in rotifers.</title>
        <authorList>
            <person name="Franch-Gras L."/>
            <person name="Hahn C."/>
            <person name="Garcia-Roger E.M."/>
            <person name="Carmona M.J."/>
            <person name="Serra M."/>
            <person name="Gomez A."/>
        </authorList>
    </citation>
    <scope>NUCLEOTIDE SEQUENCE [LARGE SCALE GENOMIC DNA]</scope>
    <source>
        <strain evidence="1">HYR1</strain>
    </source>
</reference>
<proteinExistence type="predicted"/>
<gene>
    <name evidence="1" type="ORF">BpHYR1_047790</name>
</gene>
<evidence type="ECO:0000313" key="1">
    <source>
        <dbReference type="EMBL" id="RNA32118.1"/>
    </source>
</evidence>
<accession>A0A3M7S952</accession>